<gene>
    <name evidence="2" type="ORF">GT003_24265</name>
</gene>
<dbReference type="AlphaFoldDB" id="A0A7X5C486"/>
<keyword evidence="3" id="KW-1185">Reference proteome</keyword>
<dbReference type="EMBL" id="JAAAMU010000016">
    <property type="protein sequence ID" value="NBC72124.1"/>
    <property type="molecule type" value="Genomic_DNA"/>
</dbReference>
<dbReference type="Proteomes" id="UP000558113">
    <property type="component" value="Unassembled WGS sequence"/>
</dbReference>
<evidence type="ECO:0000313" key="2">
    <source>
        <dbReference type="EMBL" id="NBC72124.1"/>
    </source>
</evidence>
<protein>
    <submittedName>
        <fullName evidence="2">Phosphotransferase</fullName>
    </submittedName>
</protein>
<dbReference type="Pfam" id="PF01636">
    <property type="entry name" value="APH"/>
    <property type="match status" value="1"/>
</dbReference>
<evidence type="ECO:0000313" key="3">
    <source>
        <dbReference type="Proteomes" id="UP000558113"/>
    </source>
</evidence>
<organism evidence="2 3">
    <name type="scientific">Paenibacillus sacheonensis</name>
    <dbReference type="NCBI Taxonomy" id="742054"/>
    <lineage>
        <taxon>Bacteria</taxon>
        <taxon>Bacillati</taxon>
        <taxon>Bacillota</taxon>
        <taxon>Bacilli</taxon>
        <taxon>Bacillales</taxon>
        <taxon>Paenibacillaceae</taxon>
        <taxon>Paenibacillus</taxon>
    </lineage>
</organism>
<dbReference type="InterPro" id="IPR002575">
    <property type="entry name" value="Aminoglycoside_PTrfase"/>
</dbReference>
<dbReference type="RefSeq" id="WP_161702780.1">
    <property type="nucleotide sequence ID" value="NZ_JAAAMU010000016.1"/>
</dbReference>
<comment type="caution">
    <text evidence="2">The sequence shown here is derived from an EMBL/GenBank/DDBJ whole genome shotgun (WGS) entry which is preliminary data.</text>
</comment>
<evidence type="ECO:0000259" key="1">
    <source>
        <dbReference type="Pfam" id="PF01636"/>
    </source>
</evidence>
<accession>A0A7X5C486</accession>
<dbReference type="Gene3D" id="3.90.1200.10">
    <property type="match status" value="1"/>
</dbReference>
<dbReference type="OrthoDB" id="2373207at2"/>
<dbReference type="GO" id="GO:0016740">
    <property type="term" value="F:transferase activity"/>
    <property type="evidence" value="ECO:0007669"/>
    <property type="project" value="UniProtKB-KW"/>
</dbReference>
<reference evidence="2 3" key="1">
    <citation type="submission" date="2020-01" db="EMBL/GenBank/DDBJ databases">
        <title>Paenibacillus soybeanensis sp. nov. isolated from the nodules of soybean (Glycine max(L.) Merr).</title>
        <authorList>
            <person name="Wang H."/>
        </authorList>
    </citation>
    <scope>NUCLEOTIDE SEQUENCE [LARGE SCALE GENOMIC DNA]</scope>
    <source>
        <strain evidence="2 3">DSM 23054</strain>
    </source>
</reference>
<name>A0A7X5C486_9BACL</name>
<dbReference type="InterPro" id="IPR011009">
    <property type="entry name" value="Kinase-like_dom_sf"/>
</dbReference>
<keyword evidence="2" id="KW-0808">Transferase</keyword>
<feature type="domain" description="Aminoglycoside phosphotransferase" evidence="1">
    <location>
        <begin position="175"/>
        <end position="281"/>
    </location>
</feature>
<proteinExistence type="predicted"/>
<sequence>MGMNEWVKPDGTLNEASVAGRETLYTGMNGQRVERLFLVTGESVIFKPLTNDSQLGREAWVYEHVLPGFPPIYPRLLAYSGTKGKSWGHAGMLAEEEAASCAVDADAMEATDRNGGEGDGCWCLFEDLGPLSHEFTVRTAAALMPSVARWQALPTEGLQTAPLLGPKPMIDVLLRDVLRQEEELRAALAEIACGRESLARVLDPLRDGGGLPEGWKLQVLSHGDLHLGNYALVNEEVKVLDWEHVHLNSPYWDLYHVLDLSHPVFPKALDAVSRQYLLDLYVREADIIGMKVEPVGFKREYARFAAVFSLWMLLLIEKDLKAAAAAAGLPAKWSPEQLRRQRTETIDSFAQCAELLG</sequence>
<dbReference type="SUPFAM" id="SSF56112">
    <property type="entry name" value="Protein kinase-like (PK-like)"/>
    <property type="match status" value="1"/>
</dbReference>